<evidence type="ECO:0000313" key="1">
    <source>
        <dbReference type="EMBL" id="GFS04433.1"/>
    </source>
</evidence>
<name>A0AAV4I4E8_9GAST</name>
<accession>A0AAV4I4E8</accession>
<dbReference type="AlphaFoldDB" id="A0AAV4I4E8"/>
<evidence type="ECO:0008006" key="3">
    <source>
        <dbReference type="Google" id="ProtNLM"/>
    </source>
</evidence>
<evidence type="ECO:0000313" key="2">
    <source>
        <dbReference type="Proteomes" id="UP000762676"/>
    </source>
</evidence>
<proteinExistence type="predicted"/>
<dbReference type="Proteomes" id="UP000762676">
    <property type="component" value="Unassembled WGS sequence"/>
</dbReference>
<comment type="caution">
    <text evidence="1">The sequence shown here is derived from an EMBL/GenBank/DDBJ whole genome shotgun (WGS) entry which is preliminary data.</text>
</comment>
<dbReference type="EMBL" id="BMAT01002306">
    <property type="protein sequence ID" value="GFS04433.1"/>
    <property type="molecule type" value="Genomic_DNA"/>
</dbReference>
<keyword evidence="2" id="KW-1185">Reference proteome</keyword>
<sequence length="115" mass="12681">MPQLVYRKETPVKSTRKQIGMSEIKRVGTGMTALLLLIQFLLVPGCCGFRSLPIKQSRTVESYSSIDTGRLRVVKREVPSLDVLSKMENNLNGISGNGYYIDVNIGTPPQTVSPP</sequence>
<protein>
    <recommendedName>
        <fullName evidence="3">Peptidase M12A domain-containing protein</fullName>
    </recommendedName>
</protein>
<gene>
    <name evidence="1" type="ORF">ElyMa_001175800</name>
</gene>
<organism evidence="1 2">
    <name type="scientific">Elysia marginata</name>
    <dbReference type="NCBI Taxonomy" id="1093978"/>
    <lineage>
        <taxon>Eukaryota</taxon>
        <taxon>Metazoa</taxon>
        <taxon>Spiralia</taxon>
        <taxon>Lophotrochozoa</taxon>
        <taxon>Mollusca</taxon>
        <taxon>Gastropoda</taxon>
        <taxon>Heterobranchia</taxon>
        <taxon>Euthyneura</taxon>
        <taxon>Panpulmonata</taxon>
        <taxon>Sacoglossa</taxon>
        <taxon>Placobranchoidea</taxon>
        <taxon>Plakobranchidae</taxon>
        <taxon>Elysia</taxon>
    </lineage>
</organism>
<reference evidence="1 2" key="1">
    <citation type="journal article" date="2021" name="Elife">
        <title>Chloroplast acquisition without the gene transfer in kleptoplastic sea slugs, Plakobranchus ocellatus.</title>
        <authorList>
            <person name="Maeda T."/>
            <person name="Takahashi S."/>
            <person name="Yoshida T."/>
            <person name="Shimamura S."/>
            <person name="Takaki Y."/>
            <person name="Nagai Y."/>
            <person name="Toyoda A."/>
            <person name="Suzuki Y."/>
            <person name="Arimoto A."/>
            <person name="Ishii H."/>
            <person name="Satoh N."/>
            <person name="Nishiyama T."/>
            <person name="Hasebe M."/>
            <person name="Maruyama T."/>
            <person name="Minagawa J."/>
            <person name="Obokata J."/>
            <person name="Shigenobu S."/>
        </authorList>
    </citation>
    <scope>NUCLEOTIDE SEQUENCE [LARGE SCALE GENOMIC DNA]</scope>
</reference>